<comment type="caution">
    <text evidence="2">The sequence shown here is derived from an EMBL/GenBank/DDBJ whole genome shotgun (WGS) entry which is preliminary data.</text>
</comment>
<feature type="signal peptide" evidence="1">
    <location>
        <begin position="1"/>
        <end position="24"/>
    </location>
</feature>
<dbReference type="RefSeq" id="WP_303300513.1">
    <property type="nucleotide sequence ID" value="NZ_BAABDA010000042.1"/>
</dbReference>
<feature type="chain" id="PRO_5045959355" description="Peptidase M23-like protein" evidence="1">
    <location>
        <begin position="25"/>
        <end position="316"/>
    </location>
</feature>
<dbReference type="EMBL" id="JAUOEL010000001">
    <property type="protein sequence ID" value="MDO5973427.1"/>
    <property type="molecule type" value="Genomic_DNA"/>
</dbReference>
<evidence type="ECO:0000313" key="3">
    <source>
        <dbReference type="Proteomes" id="UP001176806"/>
    </source>
</evidence>
<gene>
    <name evidence="2" type="ORF">Q4Q40_04450</name>
</gene>
<keyword evidence="1" id="KW-0732">Signal</keyword>
<keyword evidence="3" id="KW-1185">Reference proteome</keyword>
<proteinExistence type="predicted"/>
<evidence type="ECO:0008006" key="4">
    <source>
        <dbReference type="Google" id="ProtNLM"/>
    </source>
</evidence>
<evidence type="ECO:0000256" key="1">
    <source>
        <dbReference type="SAM" id="SignalP"/>
    </source>
</evidence>
<dbReference type="Proteomes" id="UP001176806">
    <property type="component" value="Unassembled WGS sequence"/>
</dbReference>
<reference evidence="2" key="1">
    <citation type="submission" date="2023-07" db="EMBL/GenBank/DDBJ databases">
        <title>Two novel species in the genus Flavivirga.</title>
        <authorList>
            <person name="Kwon K."/>
        </authorList>
    </citation>
    <scope>NUCLEOTIDE SEQUENCE</scope>
    <source>
        <strain evidence="2">KACC 14158</strain>
    </source>
</reference>
<sequence>MKKKTKSGLLILFFFIGFSNNILSQEKTIKIKTERNKDKSVDFYYKKNLPGSFHLTIKFTTLENTKAYTYREVVKSNYGFLFKLKPKNANESIKYSYRTSYIRGIPNPKIDSLFTYTLPFKKGKHVIIHENNNVGEKYFNDEKPKNWKSYGIKRKQADTVTNMRKGIVVKITNKFDTDTLVKKKFTTQINRILIEHADGTFASYKGFKKDAIFVKLGQKVYPQTELGILDIFNESYRLYFNIYYLKTDSLNSKEKSTLTKRKRNYAYITPYYYTEKGAVQLENKNKYKIVFDDEAFLKEFSKKEFKKYKKTPEHFE</sequence>
<accession>A0ABT8WJU0</accession>
<evidence type="ECO:0000313" key="2">
    <source>
        <dbReference type="EMBL" id="MDO5973427.1"/>
    </source>
</evidence>
<name>A0ABT8WJU0_9FLAO</name>
<organism evidence="2 3">
    <name type="scientific">Flavivirga jejuensis</name>
    <dbReference type="NCBI Taxonomy" id="870487"/>
    <lineage>
        <taxon>Bacteria</taxon>
        <taxon>Pseudomonadati</taxon>
        <taxon>Bacteroidota</taxon>
        <taxon>Flavobacteriia</taxon>
        <taxon>Flavobacteriales</taxon>
        <taxon>Flavobacteriaceae</taxon>
        <taxon>Flavivirga</taxon>
    </lineage>
</organism>
<protein>
    <recommendedName>
        <fullName evidence="4">Peptidase M23-like protein</fullName>
    </recommendedName>
</protein>